<organism evidence="12 13">
    <name type="scientific">Sphingomonas natans</name>
    <dbReference type="NCBI Taxonomy" id="3063330"/>
    <lineage>
        <taxon>Bacteria</taxon>
        <taxon>Pseudomonadati</taxon>
        <taxon>Pseudomonadota</taxon>
        <taxon>Alphaproteobacteria</taxon>
        <taxon>Sphingomonadales</taxon>
        <taxon>Sphingomonadaceae</taxon>
        <taxon>Sphingomonas</taxon>
    </lineage>
</organism>
<dbReference type="InterPro" id="IPR037682">
    <property type="entry name" value="TonB_C"/>
</dbReference>
<evidence type="ECO:0000256" key="8">
    <source>
        <dbReference type="ARBA" id="ARBA00022989"/>
    </source>
</evidence>
<evidence type="ECO:0000313" key="12">
    <source>
        <dbReference type="EMBL" id="MDO6414807.1"/>
    </source>
</evidence>
<dbReference type="InterPro" id="IPR006260">
    <property type="entry name" value="TonB/TolA_C"/>
</dbReference>
<evidence type="ECO:0000256" key="9">
    <source>
        <dbReference type="ARBA" id="ARBA00023136"/>
    </source>
</evidence>
<evidence type="ECO:0000256" key="4">
    <source>
        <dbReference type="ARBA" id="ARBA00022475"/>
    </source>
</evidence>
<sequence>MAYADQTMSTRKAVSIGLVVALHAALGYAFITGLAYNVIKKAAQDLKVVDVQEAPPPPEQKPPPPPPEQKFEPPPIVAPPPVVQTPTIAPPIVAVPSPPVFVPTPAAPPAPPPPPAPVVSKAAGAKGDPAQWVTSDDYPPAALREEREGVTKVTWQINEQGRIENCSVVASSGSPDLDETACRVLTRRGRYSPAMDQSGKPMRTSQSRTIRWQIPKN</sequence>
<keyword evidence="3" id="KW-0813">Transport</keyword>
<evidence type="ECO:0000256" key="10">
    <source>
        <dbReference type="SAM" id="MobiDB-lite"/>
    </source>
</evidence>
<reference evidence="12" key="1">
    <citation type="submission" date="2023-07" db="EMBL/GenBank/DDBJ databases">
        <authorList>
            <person name="Kim M."/>
        </authorList>
    </citation>
    <scope>NUCLEOTIDE SEQUENCE</scope>
    <source>
        <strain evidence="12">BIUV-7</strain>
    </source>
</reference>
<feature type="compositionally biased region" description="Pro residues" evidence="10">
    <location>
        <begin position="106"/>
        <end position="117"/>
    </location>
</feature>
<feature type="compositionally biased region" description="Low complexity" evidence="10">
    <location>
        <begin position="118"/>
        <end position="127"/>
    </location>
</feature>
<comment type="subcellular location">
    <subcellularLocation>
        <location evidence="1">Cell inner membrane</location>
        <topology evidence="1">Single-pass membrane protein</topology>
        <orientation evidence="1">Periplasmic side</orientation>
    </subcellularLocation>
</comment>
<keyword evidence="5" id="KW-0997">Cell inner membrane</keyword>
<dbReference type="Pfam" id="PF03544">
    <property type="entry name" value="TonB_C"/>
    <property type="match status" value="1"/>
</dbReference>
<dbReference type="NCBIfam" id="TIGR01352">
    <property type="entry name" value="tonB_Cterm"/>
    <property type="match status" value="1"/>
</dbReference>
<evidence type="ECO:0000313" key="13">
    <source>
        <dbReference type="Proteomes" id="UP001169764"/>
    </source>
</evidence>
<dbReference type="SUPFAM" id="SSF74653">
    <property type="entry name" value="TolA/TonB C-terminal domain"/>
    <property type="match status" value="1"/>
</dbReference>
<evidence type="ECO:0000256" key="5">
    <source>
        <dbReference type="ARBA" id="ARBA00022519"/>
    </source>
</evidence>
<evidence type="ECO:0000256" key="7">
    <source>
        <dbReference type="ARBA" id="ARBA00022927"/>
    </source>
</evidence>
<keyword evidence="13" id="KW-1185">Reference proteome</keyword>
<gene>
    <name evidence="12" type="ORF">Q4F19_10490</name>
</gene>
<feature type="domain" description="TonB C-terminal" evidence="11">
    <location>
        <begin position="123"/>
        <end position="217"/>
    </location>
</feature>
<evidence type="ECO:0000259" key="11">
    <source>
        <dbReference type="PROSITE" id="PS52015"/>
    </source>
</evidence>
<dbReference type="Gene3D" id="3.30.1150.10">
    <property type="match status" value="1"/>
</dbReference>
<feature type="region of interest" description="Disordered" evidence="10">
    <location>
        <begin position="188"/>
        <end position="217"/>
    </location>
</feature>
<feature type="region of interest" description="Disordered" evidence="10">
    <location>
        <begin position="106"/>
        <end position="140"/>
    </location>
</feature>
<keyword evidence="6" id="KW-0812">Transmembrane</keyword>
<comment type="caution">
    <text evidence="12">The sequence shown here is derived from an EMBL/GenBank/DDBJ whole genome shotgun (WGS) entry which is preliminary data.</text>
</comment>
<protein>
    <submittedName>
        <fullName evidence="12">Energy transducer TonB</fullName>
    </submittedName>
</protein>
<dbReference type="PROSITE" id="PS52015">
    <property type="entry name" value="TONB_CTD"/>
    <property type="match status" value="1"/>
</dbReference>
<comment type="similarity">
    <text evidence="2">Belongs to the TonB family.</text>
</comment>
<dbReference type="Proteomes" id="UP001169764">
    <property type="component" value="Unassembled WGS sequence"/>
</dbReference>
<keyword evidence="9" id="KW-0472">Membrane</keyword>
<proteinExistence type="inferred from homology"/>
<keyword evidence="7" id="KW-0653">Protein transport</keyword>
<feature type="compositionally biased region" description="Pro residues" evidence="10">
    <location>
        <begin position="54"/>
        <end position="83"/>
    </location>
</feature>
<evidence type="ECO:0000256" key="1">
    <source>
        <dbReference type="ARBA" id="ARBA00004383"/>
    </source>
</evidence>
<evidence type="ECO:0000256" key="2">
    <source>
        <dbReference type="ARBA" id="ARBA00006555"/>
    </source>
</evidence>
<evidence type="ECO:0000256" key="3">
    <source>
        <dbReference type="ARBA" id="ARBA00022448"/>
    </source>
</evidence>
<evidence type="ECO:0000256" key="6">
    <source>
        <dbReference type="ARBA" id="ARBA00022692"/>
    </source>
</evidence>
<dbReference type="InterPro" id="IPR051045">
    <property type="entry name" value="TonB-dependent_transducer"/>
</dbReference>
<dbReference type="EMBL" id="JAUOTP010000004">
    <property type="protein sequence ID" value="MDO6414807.1"/>
    <property type="molecule type" value="Genomic_DNA"/>
</dbReference>
<feature type="region of interest" description="Disordered" evidence="10">
    <location>
        <begin position="53"/>
        <end position="83"/>
    </location>
</feature>
<accession>A0ABT8YA02</accession>
<keyword evidence="4" id="KW-1003">Cell membrane</keyword>
<dbReference type="PANTHER" id="PTHR33446">
    <property type="entry name" value="PROTEIN TONB-RELATED"/>
    <property type="match status" value="1"/>
</dbReference>
<keyword evidence="8" id="KW-1133">Transmembrane helix</keyword>
<feature type="compositionally biased region" description="Polar residues" evidence="10">
    <location>
        <begin position="203"/>
        <end position="217"/>
    </location>
</feature>
<dbReference type="PANTHER" id="PTHR33446:SF2">
    <property type="entry name" value="PROTEIN TONB"/>
    <property type="match status" value="1"/>
</dbReference>
<name>A0ABT8YA02_9SPHN</name>